<reference evidence="1" key="1">
    <citation type="journal article" date="2024" name="BMC Genomics">
        <title>Functional annotation of a divergent genome using sequence and structure-based similarity.</title>
        <authorList>
            <person name="Svedberg D."/>
            <person name="Winiger R.R."/>
            <person name="Berg A."/>
            <person name="Sharma H."/>
            <person name="Tellgren-Roth C."/>
            <person name="Debrunner-Vossbrinck B.A."/>
            <person name="Vossbrinck C.R."/>
            <person name="Barandun J."/>
        </authorList>
    </citation>
    <scope>NUCLEOTIDE SEQUENCE</scope>
    <source>
        <strain evidence="1">Illinois isolate</strain>
    </source>
</reference>
<dbReference type="EMBL" id="CP142728">
    <property type="protein sequence ID" value="WUR02905.1"/>
    <property type="molecule type" value="Genomic_DNA"/>
</dbReference>
<dbReference type="AlphaFoldDB" id="A0AAX4JAD5"/>
<protein>
    <submittedName>
        <fullName evidence="1">Uncharacterized protein</fullName>
    </submittedName>
</protein>
<accession>A0AAX4JAD5</accession>
<dbReference type="KEGG" id="vnx:VNE69_03125"/>
<dbReference type="GeneID" id="90540721"/>
<proteinExistence type="predicted"/>
<sequence length="314" mass="37246">MLYYFYPIICTESLFHPKELKTLKANIISQDNQDKRIYSTNMNDINLHIKKRKRSENWETLSPKLTPTTIYTLKEAYTQSNDEYNSCPKRLCENPSLQHEKTNQNKNNENDQTYGTFHKLALEMIQEQTKQWDFDDEKLIFETIKINCEKTTKETTDFISTKNIINGYFYSFTLDLSPQLTKINNLIEKIEINERSKNGLQEQMLFFEHCFACIIKMPPHNVRFRSNSARFIYKYRNIPLRLNILYDYGNIIQKFNHFMQNIDKACNNQLTENEKNPLSKVNDKIKTLHRDLPSLSTNCMIAVSALEKLRLAYK</sequence>
<evidence type="ECO:0000313" key="1">
    <source>
        <dbReference type="EMBL" id="WUR02905.1"/>
    </source>
</evidence>
<dbReference type="RefSeq" id="XP_065329050.1">
    <property type="nucleotide sequence ID" value="XM_065472979.1"/>
</dbReference>
<name>A0AAX4JAD5_9MICR</name>
<dbReference type="Proteomes" id="UP001334084">
    <property type="component" value="Chromosome 3"/>
</dbReference>
<keyword evidence="2" id="KW-1185">Reference proteome</keyword>
<gene>
    <name evidence="1" type="ORF">VNE69_03125</name>
</gene>
<organism evidence="1 2">
    <name type="scientific">Vairimorpha necatrix</name>
    <dbReference type="NCBI Taxonomy" id="6039"/>
    <lineage>
        <taxon>Eukaryota</taxon>
        <taxon>Fungi</taxon>
        <taxon>Fungi incertae sedis</taxon>
        <taxon>Microsporidia</taxon>
        <taxon>Nosematidae</taxon>
        <taxon>Vairimorpha</taxon>
    </lineage>
</organism>
<evidence type="ECO:0000313" key="2">
    <source>
        <dbReference type="Proteomes" id="UP001334084"/>
    </source>
</evidence>